<proteinExistence type="predicted"/>
<dbReference type="OrthoDB" id="9776955at2"/>
<dbReference type="Gene3D" id="3.40.50.2300">
    <property type="match status" value="2"/>
</dbReference>
<organism evidence="1 2">
    <name type="scientific">Microvirga tunisiensis</name>
    <dbReference type="NCBI Taxonomy" id="2108360"/>
    <lineage>
        <taxon>Bacteria</taxon>
        <taxon>Pseudomonadati</taxon>
        <taxon>Pseudomonadota</taxon>
        <taxon>Alphaproteobacteria</taxon>
        <taxon>Hyphomicrobiales</taxon>
        <taxon>Methylobacteriaceae</taxon>
        <taxon>Microvirga</taxon>
    </lineage>
</organism>
<dbReference type="RefSeq" id="WP_152714883.1">
    <property type="nucleotide sequence ID" value="NZ_VOSJ01000155.1"/>
</dbReference>
<accession>A0A5N7MNW3</accession>
<keyword evidence="2" id="KW-1185">Reference proteome</keyword>
<evidence type="ECO:0008006" key="3">
    <source>
        <dbReference type="Google" id="ProtNLM"/>
    </source>
</evidence>
<dbReference type="PANTHER" id="PTHR35271:SF1">
    <property type="entry name" value="ABC TRANSPORTER, SUBSTRATE-BINDING LIPOPROTEIN"/>
    <property type="match status" value="1"/>
</dbReference>
<sequence>MFEVQQDSSTISRIGVLLAGDRTYPGFTAFREGLGELGYVEGQTFKMEARFAAGRLDHLPRLAAELVALRVDVIAVIGVVTFWAARRATSDIPIIFTIVLDPVEAGMVTDADRPGGNTAGVTSFDPGQARSQIRLLKQVLPGLTRLAILGDAGVPDTLPNLNKAAAHAEGLRAQVLLLGGEEDLDGAFAAFRDEGADALLSLEVPRTSTYGGRIAKLAAAARLPTMFGRDLARYEPLLAYGTSLAAAARRMAGLVDQVLEGAKPGELPIECAARPELVVNLKVAREIGIIVPAEMLARTKSLGKDQIIR</sequence>
<dbReference type="EMBL" id="VOSK01000153">
    <property type="protein sequence ID" value="MPR28538.1"/>
    <property type="molecule type" value="Genomic_DNA"/>
</dbReference>
<dbReference type="AlphaFoldDB" id="A0A5N7MNW3"/>
<dbReference type="Pfam" id="PF04392">
    <property type="entry name" value="ABC_sub_bind"/>
    <property type="match status" value="1"/>
</dbReference>
<comment type="caution">
    <text evidence="1">The sequence shown here is derived from an EMBL/GenBank/DDBJ whole genome shotgun (WGS) entry which is preliminary data.</text>
</comment>
<dbReference type="Proteomes" id="UP000403266">
    <property type="component" value="Unassembled WGS sequence"/>
</dbReference>
<gene>
    <name evidence="1" type="ORF">FS320_26165</name>
</gene>
<dbReference type="CDD" id="cd06325">
    <property type="entry name" value="PBP1_ABC_unchar_transporter"/>
    <property type="match status" value="1"/>
</dbReference>
<evidence type="ECO:0000313" key="2">
    <source>
        <dbReference type="Proteomes" id="UP000403266"/>
    </source>
</evidence>
<dbReference type="InterPro" id="IPR007487">
    <property type="entry name" value="ABC_transpt-TYRBP-like"/>
</dbReference>
<reference evidence="1 2" key="1">
    <citation type="journal article" date="2019" name="Syst. Appl. Microbiol.">
        <title>Microvirga tunisiensis sp. nov., a root nodule symbiotic bacterium isolated from Lupinus micranthus and L. luteus grown in Northern Tunisia.</title>
        <authorList>
            <person name="Msaddak A."/>
            <person name="Rejili M."/>
            <person name="Duran D."/>
            <person name="Mars M."/>
            <person name="Palacios J.M."/>
            <person name="Ruiz-Argueso T."/>
            <person name="Rey L."/>
            <person name="Imperial J."/>
        </authorList>
    </citation>
    <scope>NUCLEOTIDE SEQUENCE [LARGE SCALE GENOMIC DNA]</scope>
    <source>
        <strain evidence="1 2">Lmie10</strain>
    </source>
</reference>
<dbReference type="PANTHER" id="PTHR35271">
    <property type="entry name" value="ABC TRANSPORTER, SUBSTRATE-BINDING LIPOPROTEIN-RELATED"/>
    <property type="match status" value="1"/>
</dbReference>
<name>A0A5N7MNW3_9HYPH</name>
<protein>
    <recommendedName>
        <fullName evidence="3">ABC transporter substrate-binding protein</fullName>
    </recommendedName>
</protein>
<evidence type="ECO:0000313" key="1">
    <source>
        <dbReference type="EMBL" id="MPR28538.1"/>
    </source>
</evidence>